<gene>
    <name evidence="1" type="ORF">BKA15_002262</name>
</gene>
<dbReference type="Proteomes" id="UP000569914">
    <property type="component" value="Unassembled WGS sequence"/>
</dbReference>
<evidence type="ECO:0008006" key="3">
    <source>
        <dbReference type="Google" id="ProtNLM"/>
    </source>
</evidence>
<proteinExistence type="predicted"/>
<dbReference type="SUPFAM" id="SSF52540">
    <property type="entry name" value="P-loop containing nucleoside triphosphate hydrolases"/>
    <property type="match status" value="1"/>
</dbReference>
<name>A0A7Y9LBK2_9ACTN</name>
<evidence type="ECO:0000313" key="1">
    <source>
        <dbReference type="EMBL" id="NYE70933.1"/>
    </source>
</evidence>
<dbReference type="Gene3D" id="3.40.50.300">
    <property type="entry name" value="P-loop containing nucleotide triphosphate hydrolases"/>
    <property type="match status" value="1"/>
</dbReference>
<dbReference type="InterPro" id="IPR027417">
    <property type="entry name" value="P-loop_NTPase"/>
</dbReference>
<comment type="caution">
    <text evidence="1">The sequence shown here is derived from an EMBL/GenBank/DDBJ whole genome shotgun (WGS) entry which is preliminary data.</text>
</comment>
<protein>
    <recommendedName>
        <fullName evidence="3">Shikimate kinase</fullName>
    </recommendedName>
</protein>
<accession>A0A7Y9LBK2</accession>
<evidence type="ECO:0000313" key="2">
    <source>
        <dbReference type="Proteomes" id="UP000569914"/>
    </source>
</evidence>
<keyword evidence="2" id="KW-1185">Reference proteome</keyword>
<dbReference type="RefSeq" id="WP_179750758.1">
    <property type="nucleotide sequence ID" value="NZ_JACCBU010000001.1"/>
</dbReference>
<organism evidence="1 2">
    <name type="scientific">Microlunatus parietis</name>
    <dbReference type="NCBI Taxonomy" id="682979"/>
    <lineage>
        <taxon>Bacteria</taxon>
        <taxon>Bacillati</taxon>
        <taxon>Actinomycetota</taxon>
        <taxon>Actinomycetes</taxon>
        <taxon>Propionibacteriales</taxon>
        <taxon>Propionibacteriaceae</taxon>
        <taxon>Microlunatus</taxon>
    </lineage>
</organism>
<reference evidence="1 2" key="1">
    <citation type="submission" date="2020-07" db="EMBL/GenBank/DDBJ databases">
        <title>Sequencing the genomes of 1000 actinobacteria strains.</title>
        <authorList>
            <person name="Klenk H.-P."/>
        </authorList>
    </citation>
    <scope>NUCLEOTIDE SEQUENCE [LARGE SCALE GENOMIC DNA]</scope>
    <source>
        <strain evidence="1 2">DSM 22083</strain>
    </source>
</reference>
<sequence length="182" mass="20185">MELIYLYGPPAVGKLTVANELARRTGFRVFHNHLSIDCVRPVFDFGTEPFWRQVHAIRENILAEAARSDTNVIFTTVYAGPTSEPQTSRRFDAVRRNGGRVRPVRLVCDRSVAESRVIAESRRELGKLATVDGLRRAWEQEDLAAVIPDVESLTLDTSLLDPAAAAGKIIESFRLPTGSPTP</sequence>
<dbReference type="AlphaFoldDB" id="A0A7Y9LBK2"/>
<dbReference type="EMBL" id="JACCBU010000001">
    <property type="protein sequence ID" value="NYE70933.1"/>
    <property type="molecule type" value="Genomic_DNA"/>
</dbReference>